<dbReference type="AlphaFoldDB" id="A0A1H9KQZ1"/>
<evidence type="ECO:0000256" key="1">
    <source>
        <dbReference type="SAM" id="Phobius"/>
    </source>
</evidence>
<dbReference type="Proteomes" id="UP000198556">
    <property type="component" value="Unassembled WGS sequence"/>
</dbReference>
<keyword evidence="1" id="KW-0472">Membrane</keyword>
<proteinExistence type="predicted"/>
<reference evidence="2 3" key="1">
    <citation type="submission" date="2016-10" db="EMBL/GenBank/DDBJ databases">
        <authorList>
            <person name="de Groot N.N."/>
        </authorList>
    </citation>
    <scope>NUCLEOTIDE SEQUENCE [LARGE SCALE GENOMIC DNA]</scope>
    <source>
        <strain evidence="2 3">DSM 15827</strain>
    </source>
</reference>
<organism evidence="2 3">
    <name type="scientific">Granulicatella balaenopterae</name>
    <dbReference type="NCBI Taxonomy" id="137733"/>
    <lineage>
        <taxon>Bacteria</taxon>
        <taxon>Bacillati</taxon>
        <taxon>Bacillota</taxon>
        <taxon>Bacilli</taxon>
        <taxon>Lactobacillales</taxon>
        <taxon>Carnobacteriaceae</taxon>
        <taxon>Granulicatella</taxon>
    </lineage>
</organism>
<gene>
    <name evidence="2" type="ORF">SAMN05421767_11510</name>
</gene>
<dbReference type="EMBL" id="FOGF01000015">
    <property type="protein sequence ID" value="SER01508.1"/>
    <property type="molecule type" value="Genomic_DNA"/>
</dbReference>
<sequence length="205" mass="22999">MKQVDSNFLSRLKQLGSKDLTSNNQYPSKKTINFVTAEQKKVSIITTVSIILGIILLLGLGKVFVVDLVEEAYLAKENYQAIESNIQTLQEDSKKYAHIRDDYNRYGNGCLTDEEKLQPNRLMMIELIDRKVAVDAVVDSYDINDNHADVVIKETTLEKMAAIVERVQEDPEVTFVTVHTANHNEDSTTVDGTISITFKVGGEES</sequence>
<keyword evidence="1" id="KW-0812">Transmembrane</keyword>
<keyword evidence="3" id="KW-1185">Reference proteome</keyword>
<evidence type="ECO:0000313" key="2">
    <source>
        <dbReference type="EMBL" id="SER01508.1"/>
    </source>
</evidence>
<dbReference type="RefSeq" id="WP_089746547.1">
    <property type="nucleotide sequence ID" value="NZ_FOGF01000015.1"/>
</dbReference>
<name>A0A1H9KQZ1_9LACT</name>
<accession>A0A1H9KQZ1</accession>
<protein>
    <submittedName>
        <fullName evidence="2">Uncharacterized protein</fullName>
    </submittedName>
</protein>
<dbReference type="OrthoDB" id="2047068at2"/>
<dbReference type="STRING" id="137733.SAMN05421767_11510"/>
<keyword evidence="1" id="KW-1133">Transmembrane helix</keyword>
<feature type="transmembrane region" description="Helical" evidence="1">
    <location>
        <begin position="44"/>
        <end position="66"/>
    </location>
</feature>
<evidence type="ECO:0000313" key="3">
    <source>
        <dbReference type="Proteomes" id="UP000198556"/>
    </source>
</evidence>